<evidence type="ECO:0000313" key="5">
    <source>
        <dbReference type="EMBL" id="SEG17387.1"/>
    </source>
</evidence>
<evidence type="ECO:0000313" key="6">
    <source>
        <dbReference type="Proteomes" id="UP000236745"/>
    </source>
</evidence>
<name>A0A1H5Y143_9GAMM</name>
<dbReference type="AlphaFoldDB" id="A0A1H5Y143"/>
<keyword evidence="6" id="KW-1185">Reference proteome</keyword>
<gene>
    <name evidence="5" type="ORF">SAMN05444390_1011569</name>
</gene>
<dbReference type="GO" id="GO:0043565">
    <property type="term" value="F:sequence-specific DNA binding"/>
    <property type="evidence" value="ECO:0007669"/>
    <property type="project" value="InterPro"/>
</dbReference>
<evidence type="ECO:0000256" key="1">
    <source>
        <dbReference type="ARBA" id="ARBA00023015"/>
    </source>
</evidence>
<dbReference type="PROSITE" id="PS00041">
    <property type="entry name" value="HTH_ARAC_FAMILY_1"/>
    <property type="match status" value="1"/>
</dbReference>
<accession>A0A1H5Y143</accession>
<protein>
    <submittedName>
        <fullName evidence="5">AraC-type DNA-binding protein</fullName>
    </submittedName>
</protein>
<dbReference type="PROSITE" id="PS01124">
    <property type="entry name" value="HTH_ARAC_FAMILY_2"/>
    <property type="match status" value="1"/>
</dbReference>
<evidence type="ECO:0000256" key="3">
    <source>
        <dbReference type="ARBA" id="ARBA00023163"/>
    </source>
</evidence>
<feature type="domain" description="HTH araC/xylS-type" evidence="4">
    <location>
        <begin position="222"/>
        <end position="320"/>
    </location>
</feature>
<evidence type="ECO:0000256" key="2">
    <source>
        <dbReference type="ARBA" id="ARBA00023125"/>
    </source>
</evidence>
<dbReference type="SMART" id="SM00342">
    <property type="entry name" value="HTH_ARAC"/>
    <property type="match status" value="1"/>
</dbReference>
<reference evidence="5 6" key="1">
    <citation type="submission" date="2016-10" db="EMBL/GenBank/DDBJ databases">
        <authorList>
            <person name="de Groot N.N."/>
        </authorList>
    </citation>
    <scope>NUCLEOTIDE SEQUENCE [LARGE SCALE GENOMIC DNA]</scope>
    <source>
        <strain evidence="5 6">DSM 22012</strain>
    </source>
</reference>
<sequence>MYICTATFNEVNQHASSLTHWPQEYDQVTEGRFEGYLNDVRIGPVRLFRERMNCGVAQHTHTPAGQYGLLIPLRLDARKTSDQARCVLSDGLTLLPFDQDFFFVAPPETDYTVIALDQAYMESTLSAEDLELLRSSRRSQGASLTPHQLASARSKMLSHLQEIEALTTGTDGCNQGACPRSTASLECGIRDRLLLLALELYDQALEQGTPQPLGNYHHHIVNASHAYVTSEEGATASILQLCRQLDIPRRSLNYSFEKVTGTSPSKYLRSVKLNAARRQLLTSELPITSVAANWGFFHLGYFGQEYRRLFGETPSATRSSAGR</sequence>
<dbReference type="Pfam" id="PF12833">
    <property type="entry name" value="HTH_18"/>
    <property type="match status" value="1"/>
</dbReference>
<dbReference type="RefSeq" id="WP_104002461.1">
    <property type="nucleotide sequence ID" value="NZ_FNVQ01000001.1"/>
</dbReference>
<dbReference type="Gene3D" id="1.10.10.60">
    <property type="entry name" value="Homeodomain-like"/>
    <property type="match status" value="1"/>
</dbReference>
<dbReference type="EMBL" id="FNVQ01000001">
    <property type="protein sequence ID" value="SEG17387.1"/>
    <property type="molecule type" value="Genomic_DNA"/>
</dbReference>
<keyword evidence="3" id="KW-0804">Transcription</keyword>
<dbReference type="OrthoDB" id="6003540at2"/>
<dbReference type="GO" id="GO:0003700">
    <property type="term" value="F:DNA-binding transcription factor activity"/>
    <property type="evidence" value="ECO:0007669"/>
    <property type="project" value="InterPro"/>
</dbReference>
<dbReference type="PANTHER" id="PTHR46796">
    <property type="entry name" value="HTH-TYPE TRANSCRIPTIONAL ACTIVATOR RHAS-RELATED"/>
    <property type="match status" value="1"/>
</dbReference>
<dbReference type="Proteomes" id="UP000236745">
    <property type="component" value="Unassembled WGS sequence"/>
</dbReference>
<keyword evidence="2 5" id="KW-0238">DNA-binding</keyword>
<dbReference type="InterPro" id="IPR018062">
    <property type="entry name" value="HTH_AraC-typ_CS"/>
</dbReference>
<dbReference type="PANTHER" id="PTHR46796:SF12">
    <property type="entry name" value="HTH-TYPE DNA-BINDING TRANSCRIPTIONAL ACTIVATOR EUTR"/>
    <property type="match status" value="1"/>
</dbReference>
<dbReference type="InterPro" id="IPR050204">
    <property type="entry name" value="AraC_XylS_family_regulators"/>
</dbReference>
<dbReference type="InterPro" id="IPR009057">
    <property type="entry name" value="Homeodomain-like_sf"/>
</dbReference>
<organism evidence="5 6">
    <name type="scientific">Marinobacterium lutimaris</name>
    <dbReference type="NCBI Taxonomy" id="568106"/>
    <lineage>
        <taxon>Bacteria</taxon>
        <taxon>Pseudomonadati</taxon>
        <taxon>Pseudomonadota</taxon>
        <taxon>Gammaproteobacteria</taxon>
        <taxon>Oceanospirillales</taxon>
        <taxon>Oceanospirillaceae</taxon>
        <taxon>Marinobacterium</taxon>
    </lineage>
</organism>
<keyword evidence="1" id="KW-0805">Transcription regulation</keyword>
<proteinExistence type="predicted"/>
<dbReference type="SUPFAM" id="SSF46689">
    <property type="entry name" value="Homeodomain-like"/>
    <property type="match status" value="1"/>
</dbReference>
<dbReference type="InterPro" id="IPR018060">
    <property type="entry name" value="HTH_AraC"/>
</dbReference>
<evidence type="ECO:0000259" key="4">
    <source>
        <dbReference type="PROSITE" id="PS01124"/>
    </source>
</evidence>